<gene>
    <name evidence="2" type="ORF">E1298_29320</name>
</gene>
<organism evidence="2 3">
    <name type="scientific">Actinomadura rubrisoli</name>
    <dbReference type="NCBI Taxonomy" id="2530368"/>
    <lineage>
        <taxon>Bacteria</taxon>
        <taxon>Bacillati</taxon>
        <taxon>Actinomycetota</taxon>
        <taxon>Actinomycetes</taxon>
        <taxon>Streptosporangiales</taxon>
        <taxon>Thermomonosporaceae</taxon>
        <taxon>Actinomadura</taxon>
    </lineage>
</organism>
<dbReference type="EMBL" id="SMKU01000194">
    <property type="protein sequence ID" value="TDD77874.1"/>
    <property type="molecule type" value="Genomic_DNA"/>
</dbReference>
<feature type="domain" description="Dienelactone hydrolase" evidence="1">
    <location>
        <begin position="100"/>
        <end position="206"/>
    </location>
</feature>
<dbReference type="GO" id="GO:0016787">
    <property type="term" value="F:hydrolase activity"/>
    <property type="evidence" value="ECO:0007669"/>
    <property type="project" value="UniProtKB-KW"/>
</dbReference>
<sequence length="223" mass="22929">MITIRLADAALAGDLAIPEGATGMVLFAHGSGSSRHSPRNRAVAGGLNAAGIGTLLMDLLTEREEELDSVTAGLRFDIELLAMRLIGTIDRLAEGLEAAPLTAGLPLGLFGASTGAAAALAAAAARPAQVAAVVSRGGRPDLAGPSLPRVKAPVLLIVGGRDPEVLALNDQAARSLDQAETHVVSGATHLFEEPGALEEVTTQAADWFNRRLGREGPRPSRRS</sequence>
<accession>A0A4R5B2T6</accession>
<dbReference type="RefSeq" id="WP_131898909.1">
    <property type="nucleotide sequence ID" value="NZ_SMKU01000194.1"/>
</dbReference>
<evidence type="ECO:0000313" key="2">
    <source>
        <dbReference type="EMBL" id="TDD77874.1"/>
    </source>
</evidence>
<name>A0A4R5B2T6_9ACTN</name>
<dbReference type="OrthoDB" id="9810066at2"/>
<dbReference type="Proteomes" id="UP000294513">
    <property type="component" value="Unassembled WGS sequence"/>
</dbReference>
<evidence type="ECO:0000259" key="1">
    <source>
        <dbReference type="Pfam" id="PF01738"/>
    </source>
</evidence>
<keyword evidence="2" id="KW-0378">Hydrolase</keyword>
<evidence type="ECO:0000313" key="3">
    <source>
        <dbReference type="Proteomes" id="UP000294513"/>
    </source>
</evidence>
<keyword evidence="3" id="KW-1185">Reference proteome</keyword>
<proteinExistence type="predicted"/>
<protein>
    <submittedName>
        <fullName evidence="2">Hydrolase</fullName>
    </submittedName>
</protein>
<dbReference type="SUPFAM" id="SSF53474">
    <property type="entry name" value="alpha/beta-Hydrolases"/>
    <property type="match status" value="1"/>
</dbReference>
<dbReference type="Gene3D" id="3.40.50.1820">
    <property type="entry name" value="alpha/beta hydrolase"/>
    <property type="match status" value="1"/>
</dbReference>
<comment type="caution">
    <text evidence="2">The sequence shown here is derived from an EMBL/GenBank/DDBJ whole genome shotgun (WGS) entry which is preliminary data.</text>
</comment>
<reference evidence="2 3" key="1">
    <citation type="submission" date="2019-03" db="EMBL/GenBank/DDBJ databases">
        <title>Draft genome sequences of novel Actinobacteria.</title>
        <authorList>
            <person name="Sahin N."/>
            <person name="Ay H."/>
            <person name="Saygin H."/>
        </authorList>
    </citation>
    <scope>NUCLEOTIDE SEQUENCE [LARGE SCALE GENOMIC DNA]</scope>
    <source>
        <strain evidence="2 3">H3C3</strain>
    </source>
</reference>
<dbReference type="AlphaFoldDB" id="A0A4R5B2T6"/>
<dbReference type="Pfam" id="PF01738">
    <property type="entry name" value="DLH"/>
    <property type="match status" value="1"/>
</dbReference>
<dbReference type="InterPro" id="IPR029058">
    <property type="entry name" value="AB_hydrolase_fold"/>
</dbReference>
<dbReference type="InterPro" id="IPR002925">
    <property type="entry name" value="Dienelactn_hydro"/>
</dbReference>